<reference evidence="1" key="1">
    <citation type="journal article" date="2022" name="Int. J. Mol. Sci.">
        <title>Draft Genome of Tanacetum Coccineum: Genomic Comparison of Closely Related Tanacetum-Family Plants.</title>
        <authorList>
            <person name="Yamashiro T."/>
            <person name="Shiraishi A."/>
            <person name="Nakayama K."/>
            <person name="Satake H."/>
        </authorList>
    </citation>
    <scope>NUCLEOTIDE SEQUENCE</scope>
</reference>
<protein>
    <submittedName>
        <fullName evidence="1">Uncharacterized protein</fullName>
    </submittedName>
</protein>
<keyword evidence="2" id="KW-1185">Reference proteome</keyword>
<sequence>MEECHLLLTDQVDLVNPEGHRVVPDVSKPLPLGGPPGQVTIQTQYFFNKDLEYLVSGDKGRRHSAPSDRSTVRSHMRILSVVSLKTYERYGHTFLKEILHRADYNEYKISEADFKNLHPNDFEDLYLLHIQGQLNHLSGADKVHLFNAVNLWIRNIVIRKRVEDLQRGIESYQTKLNLTQPDWDASDFLFKEDCTIVSKPRAVIYRDRNDQKKMMRETEVHKFSDDTLNRILDKLDYMVKDFKLFKYNPGMETIIWSEDDKRRSKEFMEVIERRLKIKRIFRSLESPCLWKVKRFMTTDIIHEN</sequence>
<comment type="caution">
    <text evidence="1">The sequence shown here is derived from an EMBL/GenBank/DDBJ whole genome shotgun (WGS) entry which is preliminary data.</text>
</comment>
<dbReference type="Proteomes" id="UP001151760">
    <property type="component" value="Unassembled WGS sequence"/>
</dbReference>
<proteinExistence type="predicted"/>
<organism evidence="1 2">
    <name type="scientific">Tanacetum coccineum</name>
    <dbReference type="NCBI Taxonomy" id="301880"/>
    <lineage>
        <taxon>Eukaryota</taxon>
        <taxon>Viridiplantae</taxon>
        <taxon>Streptophyta</taxon>
        <taxon>Embryophyta</taxon>
        <taxon>Tracheophyta</taxon>
        <taxon>Spermatophyta</taxon>
        <taxon>Magnoliopsida</taxon>
        <taxon>eudicotyledons</taxon>
        <taxon>Gunneridae</taxon>
        <taxon>Pentapetalae</taxon>
        <taxon>asterids</taxon>
        <taxon>campanulids</taxon>
        <taxon>Asterales</taxon>
        <taxon>Asteraceae</taxon>
        <taxon>Asteroideae</taxon>
        <taxon>Anthemideae</taxon>
        <taxon>Anthemidinae</taxon>
        <taxon>Tanacetum</taxon>
    </lineage>
</organism>
<evidence type="ECO:0000313" key="2">
    <source>
        <dbReference type="Proteomes" id="UP001151760"/>
    </source>
</evidence>
<accession>A0ABQ5D3K5</accession>
<reference evidence="1" key="2">
    <citation type="submission" date="2022-01" db="EMBL/GenBank/DDBJ databases">
        <authorList>
            <person name="Yamashiro T."/>
            <person name="Shiraishi A."/>
            <person name="Satake H."/>
            <person name="Nakayama K."/>
        </authorList>
    </citation>
    <scope>NUCLEOTIDE SEQUENCE</scope>
</reference>
<evidence type="ECO:0000313" key="1">
    <source>
        <dbReference type="EMBL" id="GJT33548.1"/>
    </source>
</evidence>
<gene>
    <name evidence="1" type="ORF">Tco_0923967</name>
</gene>
<name>A0ABQ5D3K5_9ASTR</name>
<dbReference type="EMBL" id="BQNB010014887">
    <property type="protein sequence ID" value="GJT33548.1"/>
    <property type="molecule type" value="Genomic_DNA"/>
</dbReference>